<name>A0A382FK66_9ZZZZ</name>
<dbReference type="InterPro" id="IPR011701">
    <property type="entry name" value="MFS"/>
</dbReference>
<dbReference type="GO" id="GO:0022857">
    <property type="term" value="F:transmembrane transporter activity"/>
    <property type="evidence" value="ECO:0007669"/>
    <property type="project" value="InterPro"/>
</dbReference>
<dbReference type="Pfam" id="PF07690">
    <property type="entry name" value="MFS_1"/>
    <property type="match status" value="1"/>
</dbReference>
<feature type="transmembrane region" description="Helical" evidence="1">
    <location>
        <begin position="137"/>
        <end position="157"/>
    </location>
</feature>
<dbReference type="PANTHER" id="PTHR43129">
    <property type="entry name" value="FOSMIDOMYCIN RESISTANCE PROTEIN"/>
    <property type="match status" value="1"/>
</dbReference>
<accession>A0A382FK66</accession>
<keyword evidence="1" id="KW-0812">Transmembrane</keyword>
<evidence type="ECO:0000259" key="2">
    <source>
        <dbReference type="PROSITE" id="PS50850"/>
    </source>
</evidence>
<keyword evidence="1" id="KW-1133">Transmembrane helix</keyword>
<dbReference type="SUPFAM" id="SSF103473">
    <property type="entry name" value="MFS general substrate transporter"/>
    <property type="match status" value="1"/>
</dbReference>
<dbReference type="PROSITE" id="PS50850">
    <property type="entry name" value="MFS"/>
    <property type="match status" value="1"/>
</dbReference>
<feature type="transmembrane region" description="Helical" evidence="1">
    <location>
        <begin position="340"/>
        <end position="362"/>
    </location>
</feature>
<evidence type="ECO:0000256" key="1">
    <source>
        <dbReference type="SAM" id="Phobius"/>
    </source>
</evidence>
<dbReference type="PANTHER" id="PTHR43129:SF1">
    <property type="entry name" value="FOSMIDOMYCIN RESISTANCE PROTEIN"/>
    <property type="match status" value="1"/>
</dbReference>
<feature type="transmembrane region" description="Helical" evidence="1">
    <location>
        <begin position="12"/>
        <end position="34"/>
    </location>
</feature>
<protein>
    <recommendedName>
        <fullName evidence="2">Major facilitator superfamily (MFS) profile domain-containing protein</fullName>
    </recommendedName>
</protein>
<feature type="transmembrane region" description="Helical" evidence="1">
    <location>
        <begin position="255"/>
        <end position="273"/>
    </location>
</feature>
<dbReference type="InterPro" id="IPR020846">
    <property type="entry name" value="MFS_dom"/>
</dbReference>
<sequence length="374" mass="38569">MLPVWQGEFGLSLSQVGVISSTYSGAMSIGQLPAGLAAERWGERRILVVGTFLAGTGFCLLGFAGGALGLALALVLAGIGNSPQHPLNSTLVARAYEDGPMRTALGIYNFSGDLGKMAVPGLAALALASLDWRYVTYSYGGFGIAAAVGLLFLLRFLSTGARPKYLAKRQNSAPDSLKLGDWGIHQRSGYAILSAVSMIDGACRAAFITFLPFLLIIKGAGIEAIGGALVLVFAGGAAGKLICGVIAERLGIVRTAVMSELATAGGILLLLPLPLEACFWLLPIVGVALNGTSSVLYASVAEFVVPERHGRGFGLFMTLTIGAWAIAPAVFGVLSDLLGVVQTLAMVGLFALTTVPLALGLTRPLQAASDSRST</sequence>
<dbReference type="GO" id="GO:0005886">
    <property type="term" value="C:plasma membrane"/>
    <property type="evidence" value="ECO:0007669"/>
    <property type="project" value="TreeGrafter"/>
</dbReference>
<feature type="domain" description="Major facilitator superfamily (MFS) profile" evidence="2">
    <location>
        <begin position="1"/>
        <end position="366"/>
    </location>
</feature>
<organism evidence="3">
    <name type="scientific">marine metagenome</name>
    <dbReference type="NCBI Taxonomy" id="408172"/>
    <lineage>
        <taxon>unclassified sequences</taxon>
        <taxon>metagenomes</taxon>
        <taxon>ecological metagenomes</taxon>
    </lineage>
</organism>
<feature type="transmembrane region" description="Helical" evidence="1">
    <location>
        <begin position="312"/>
        <end position="334"/>
    </location>
</feature>
<keyword evidence="1" id="KW-0472">Membrane</keyword>
<feature type="transmembrane region" description="Helical" evidence="1">
    <location>
        <begin position="46"/>
        <end position="79"/>
    </location>
</feature>
<evidence type="ECO:0000313" key="3">
    <source>
        <dbReference type="EMBL" id="SVB62507.1"/>
    </source>
</evidence>
<dbReference type="Gene3D" id="1.20.1250.20">
    <property type="entry name" value="MFS general substrate transporter like domains"/>
    <property type="match status" value="2"/>
</dbReference>
<dbReference type="AlphaFoldDB" id="A0A382FK66"/>
<feature type="transmembrane region" description="Helical" evidence="1">
    <location>
        <begin position="279"/>
        <end position="300"/>
    </location>
</feature>
<gene>
    <name evidence="3" type="ORF">METZ01_LOCUS215361</name>
</gene>
<dbReference type="InterPro" id="IPR036259">
    <property type="entry name" value="MFS_trans_sf"/>
</dbReference>
<feature type="transmembrane region" description="Helical" evidence="1">
    <location>
        <begin position="190"/>
        <end position="216"/>
    </location>
</feature>
<dbReference type="EMBL" id="UINC01050031">
    <property type="protein sequence ID" value="SVB62507.1"/>
    <property type="molecule type" value="Genomic_DNA"/>
</dbReference>
<feature type="transmembrane region" description="Helical" evidence="1">
    <location>
        <begin position="222"/>
        <end position="243"/>
    </location>
</feature>
<proteinExistence type="predicted"/>
<reference evidence="3" key="1">
    <citation type="submission" date="2018-05" db="EMBL/GenBank/DDBJ databases">
        <authorList>
            <person name="Lanie J.A."/>
            <person name="Ng W.-L."/>
            <person name="Kazmierczak K.M."/>
            <person name="Andrzejewski T.M."/>
            <person name="Davidsen T.M."/>
            <person name="Wayne K.J."/>
            <person name="Tettelin H."/>
            <person name="Glass J.I."/>
            <person name="Rusch D."/>
            <person name="Podicherti R."/>
            <person name="Tsui H.-C.T."/>
            <person name="Winkler M.E."/>
        </authorList>
    </citation>
    <scope>NUCLEOTIDE SEQUENCE</scope>
</reference>